<dbReference type="CDD" id="cd07984">
    <property type="entry name" value="LPLAT_LABLAT-like"/>
    <property type="match status" value="1"/>
</dbReference>
<dbReference type="GO" id="GO:0005886">
    <property type="term" value="C:plasma membrane"/>
    <property type="evidence" value="ECO:0007669"/>
    <property type="project" value="UniProtKB-SubCell"/>
</dbReference>
<dbReference type="UniPathway" id="UPA00360">
    <property type="reaction ID" value="UER00485"/>
</dbReference>
<evidence type="ECO:0000256" key="2">
    <source>
        <dbReference type="ARBA" id="ARBA00022519"/>
    </source>
</evidence>
<dbReference type="GO" id="GO:0009103">
    <property type="term" value="P:lipopolysaccharide biosynthetic process"/>
    <property type="evidence" value="ECO:0007669"/>
    <property type="project" value="UniProtKB-UniRule"/>
</dbReference>
<comment type="pathway">
    <text evidence="9">Glycolipid biosynthesis; KDO(2)-lipid A biosynthesis; KDO(2)-lipid A from CMP-3-deoxy-D-manno-octulosonate and lipid IV(A): step 3/4.</text>
</comment>
<evidence type="ECO:0000256" key="4">
    <source>
        <dbReference type="ARBA" id="ARBA00022692"/>
    </source>
</evidence>
<evidence type="ECO:0000256" key="9">
    <source>
        <dbReference type="HAMAP-Rule" id="MF_01942"/>
    </source>
</evidence>
<comment type="similarity">
    <text evidence="9">Belongs to the LpxL/LpxM/LpxP family.</text>
</comment>
<comment type="subcellular location">
    <subcellularLocation>
        <location evidence="9">Cell inner membrane</location>
        <topology evidence="9">Single-pass membrane protein</topology>
    </subcellularLocation>
</comment>
<evidence type="ECO:0000313" key="11">
    <source>
        <dbReference type="Proteomes" id="UP000306317"/>
    </source>
</evidence>
<dbReference type="HAMAP" id="MF_01942">
    <property type="entry name" value="Lipid_A_LpxL_LpxP"/>
    <property type="match status" value="1"/>
</dbReference>
<dbReference type="GO" id="GO:0008913">
    <property type="term" value="F:Kdo2-lipid IVA acyltransferase activity"/>
    <property type="evidence" value="ECO:0007669"/>
    <property type="project" value="UniProtKB-EC"/>
</dbReference>
<keyword evidence="1 9" id="KW-1003">Cell membrane</keyword>
<dbReference type="UniPathway" id="UPA00030"/>
<comment type="caution">
    <text evidence="10">The sequence shown here is derived from an EMBL/GenBank/DDBJ whole genome shotgun (WGS) entry which is preliminary data.</text>
</comment>
<keyword evidence="11" id="KW-1185">Reference proteome</keyword>
<dbReference type="InterPro" id="IPR011920">
    <property type="entry name" value="Lipid_A_LpxL_LpxP"/>
</dbReference>
<dbReference type="PANTHER" id="PTHR30606">
    <property type="entry name" value="LIPID A BIOSYNTHESIS LAUROYL ACYLTRANSFERASE"/>
    <property type="match status" value="1"/>
</dbReference>
<dbReference type="Pfam" id="PF03279">
    <property type="entry name" value="Lip_A_acyltrans"/>
    <property type="match status" value="1"/>
</dbReference>
<comment type="catalytic activity">
    <reaction evidence="9">
        <text>an alpha-Kdo-(2-&gt;4)-alpha-Kdo-(2-&gt;6)-lipid IVA + a fatty acyl-[ACP] = an alpha-Kdo-(2-&gt;4)-alpha-Kdo-(2-&gt;6)-(acyl)-lipid IVA + holo-[ACP]</text>
        <dbReference type="Rhea" id="RHEA:69396"/>
        <dbReference type="Rhea" id="RHEA-COMP:9685"/>
        <dbReference type="Rhea" id="RHEA-COMP:14125"/>
        <dbReference type="ChEBI" id="CHEBI:64479"/>
        <dbReference type="ChEBI" id="CHEBI:138651"/>
        <dbReference type="ChEBI" id="CHEBI:176429"/>
        <dbReference type="ChEBI" id="CHEBI:176430"/>
        <dbReference type="EC" id="2.3.1.241"/>
    </reaction>
</comment>
<evidence type="ECO:0000256" key="8">
    <source>
        <dbReference type="ARBA" id="ARBA00023315"/>
    </source>
</evidence>
<evidence type="ECO:0000256" key="6">
    <source>
        <dbReference type="ARBA" id="ARBA00022989"/>
    </source>
</evidence>
<keyword evidence="6 9" id="KW-1133">Transmembrane helix</keyword>
<dbReference type="GO" id="GO:0009245">
    <property type="term" value="P:lipid A biosynthetic process"/>
    <property type="evidence" value="ECO:0007669"/>
    <property type="project" value="InterPro"/>
</dbReference>
<keyword evidence="8 9" id="KW-0012">Acyltransferase</keyword>
<protein>
    <recommendedName>
        <fullName evidence="9">Lipid A biosynthesis acyltransferase</fullName>
        <ecNumber evidence="9">2.3.1.241</ecNumber>
    </recommendedName>
    <alternativeName>
        <fullName evidence="9">Kdo(2)-lipid IV(A) acyltransferase</fullName>
    </alternativeName>
</protein>
<dbReference type="AlphaFoldDB" id="A0A4S3KJ96"/>
<evidence type="ECO:0000256" key="7">
    <source>
        <dbReference type="ARBA" id="ARBA00023136"/>
    </source>
</evidence>
<dbReference type="PIRSF" id="PIRSF026649">
    <property type="entry name" value="MsbB"/>
    <property type="match status" value="1"/>
</dbReference>
<keyword evidence="3 9" id="KW-0808">Transferase</keyword>
<proteinExistence type="inferred from homology"/>
<feature type="short sequence motif" description="HXXXXD motif" evidence="9">
    <location>
        <begin position="138"/>
        <end position="143"/>
    </location>
</feature>
<keyword evidence="4 9" id="KW-0812">Transmembrane</keyword>
<organism evidence="10 11">
    <name type="scientific">Rhodanobacter lindaniclasticus</name>
    <dbReference type="NCBI Taxonomy" id="75310"/>
    <lineage>
        <taxon>Bacteria</taxon>
        <taxon>Pseudomonadati</taxon>
        <taxon>Pseudomonadota</taxon>
        <taxon>Gammaproteobacteria</taxon>
        <taxon>Lysobacterales</taxon>
        <taxon>Rhodanobacteraceae</taxon>
        <taxon>Rhodanobacter</taxon>
    </lineage>
</organism>
<dbReference type="InterPro" id="IPR004960">
    <property type="entry name" value="LipA_acyltrans"/>
</dbReference>
<evidence type="ECO:0000256" key="5">
    <source>
        <dbReference type="ARBA" id="ARBA00022985"/>
    </source>
</evidence>
<reference evidence="10 11" key="1">
    <citation type="submission" date="2017-02" db="EMBL/GenBank/DDBJ databases">
        <title>Whole genome sequencing of Rhodanobacter lindaniclasticus DSM 17932.</title>
        <authorList>
            <person name="Kumar S."/>
            <person name="Patil P."/>
            <person name="Patil P.B."/>
        </authorList>
    </citation>
    <scope>NUCLEOTIDE SEQUENCE [LARGE SCALE GENOMIC DNA]</scope>
    <source>
        <strain evidence="10 11">DSM 17932</strain>
    </source>
</reference>
<name>A0A4S3KJ96_9GAMM</name>
<sequence length="311" mass="34744">MPTMPGMPRPEFTRSLLAPRHWPAWLGVAAVWLIAHLPQALLPWLGRRLGALVARVPSARRRIAAANIALCFPALDPTQRAALVDANLRDIGMMMVEFALGWLGSNRRMAALPTTIEGLEHLEAARARGKGVLLVGGHFSHLELCARLVSQRIRIAGMYRRMDSTVFEWVVLRARLRYAAAMFDKDDIRGTVKYLRAGGTLWYAPDQDMRSKDTVFVPFFGVPAATITATHHLARLSGAVVIPFFHRRLPDGSAYVLRLGAPLEDFPGTDVLDDTARVNACIEQMVREAPEQYLWVHKRFKTRPPGLPPVY</sequence>
<comment type="function">
    <text evidence="9">Catalyzes the transfer of an acyl chain from an acyl-[acyl-carrier-protein] (ACP) to a Kdo(2)-lipid IV(A) to form a Kdo(2)-(acyl)-lipid IV(A).</text>
</comment>
<dbReference type="Proteomes" id="UP000306317">
    <property type="component" value="Unassembled WGS sequence"/>
</dbReference>
<dbReference type="OrthoDB" id="9803456at2"/>
<dbReference type="EC" id="2.3.1.241" evidence="9"/>
<dbReference type="NCBIfam" id="TIGR02207">
    <property type="entry name" value="lipid_A_htrB"/>
    <property type="match status" value="1"/>
</dbReference>
<dbReference type="EMBL" id="MWIO01000016">
    <property type="protein sequence ID" value="THD08428.1"/>
    <property type="molecule type" value="Genomic_DNA"/>
</dbReference>
<gene>
    <name evidence="9" type="primary">lpxL</name>
    <name evidence="10" type="ORF">B1991_05945</name>
</gene>
<evidence type="ECO:0000256" key="1">
    <source>
        <dbReference type="ARBA" id="ARBA00022475"/>
    </source>
</evidence>
<comment type="pathway">
    <text evidence="9">Bacterial outer membrane biogenesis; lipopolysaccharide biosynthesis.</text>
</comment>
<keyword evidence="5 9" id="KW-0448">Lipopolysaccharide biosynthesis</keyword>
<keyword evidence="2 9" id="KW-0997">Cell inner membrane</keyword>
<accession>A0A4S3KJ96</accession>
<evidence type="ECO:0000313" key="10">
    <source>
        <dbReference type="EMBL" id="THD08428.1"/>
    </source>
</evidence>
<dbReference type="GO" id="GO:0036104">
    <property type="term" value="P:Kdo2-lipid A biosynthetic process"/>
    <property type="evidence" value="ECO:0007669"/>
    <property type="project" value="UniProtKB-UniRule"/>
</dbReference>
<dbReference type="PANTHER" id="PTHR30606:SF9">
    <property type="entry name" value="LIPID A BIOSYNTHESIS LAUROYLTRANSFERASE"/>
    <property type="match status" value="1"/>
</dbReference>
<keyword evidence="7 9" id="KW-0472">Membrane</keyword>
<evidence type="ECO:0000256" key="3">
    <source>
        <dbReference type="ARBA" id="ARBA00022679"/>
    </source>
</evidence>